<sequence>MDGHKRKRDDEGTIVTFYAPDRTFARVYKGQSLEETKNLVRKKLGLSDDTSLRFARLHEGKVIELDDDEDFEAFRHIARSVSTLDVSVFVGQNGPSVFTQQASQQASTNSKRGKNRRANAAIVPASSGAAAHNAVSRRDPMPGGQDNIPSTLDANGVPKKKRKRKGVSPSSELTLSSLVQTEDVPQATPEANKASGSLKKRLPHTLSSPPSLPMTQDTVLPSPEPPGLSKSSKRKRQDAPESPPAPGIAARAVASSSIPSQPSSPSSPVKKKRRKEKGSEDAEPSPPVEKQSMARSDKKSRHAADDAASTSSKVVSAPTADSDDAVSARKAAKRARKEARAKERQLTETREEPVSSKADGKQPKKRKTGDIEEAQATNDTQGMMLSSLCIPSKAKLASRADKQKKHVQAPIESQTVPVDVPVPEAPAGDTPAKGGKERKSKVKSRQSEHVAVEPVEDLDTVGM</sequence>
<dbReference type="AlphaFoldDB" id="A0A5K1K1Q0"/>
<evidence type="ECO:0000256" key="1">
    <source>
        <dbReference type="SAM" id="MobiDB-lite"/>
    </source>
</evidence>
<feature type="compositionally biased region" description="Polar residues" evidence="1">
    <location>
        <begin position="375"/>
        <end position="384"/>
    </location>
</feature>
<feature type="compositionally biased region" description="Low complexity" evidence="1">
    <location>
        <begin position="255"/>
        <end position="268"/>
    </location>
</feature>
<name>A0A5K1K1Q0_9APHY</name>
<evidence type="ECO:0000313" key="2">
    <source>
        <dbReference type="EMBL" id="VWO98373.1"/>
    </source>
</evidence>
<protein>
    <submittedName>
        <fullName evidence="2">Plp</fullName>
    </submittedName>
</protein>
<proteinExistence type="predicted"/>
<reference evidence="2" key="1">
    <citation type="submission" date="2019-10" db="EMBL/GenBank/DDBJ databases">
        <authorList>
            <person name="Nor Muhammad N."/>
        </authorList>
    </citation>
    <scope>NUCLEOTIDE SEQUENCE</scope>
</reference>
<dbReference type="EMBL" id="LR726903">
    <property type="protein sequence ID" value="VWO98373.1"/>
    <property type="molecule type" value="Genomic_DNA"/>
</dbReference>
<accession>A0A5K1K1Q0</accession>
<feature type="region of interest" description="Disordered" evidence="1">
    <location>
        <begin position="122"/>
        <end position="463"/>
    </location>
</feature>
<feature type="compositionally biased region" description="Low complexity" evidence="1">
    <location>
        <begin position="416"/>
        <end position="427"/>
    </location>
</feature>
<feature type="compositionally biased region" description="Low complexity" evidence="1">
    <location>
        <begin position="122"/>
        <end position="131"/>
    </location>
</feature>
<feature type="compositionally biased region" description="Acidic residues" evidence="1">
    <location>
        <begin position="454"/>
        <end position="463"/>
    </location>
</feature>
<feature type="compositionally biased region" description="Basic and acidic residues" evidence="1">
    <location>
        <begin position="338"/>
        <end position="362"/>
    </location>
</feature>
<organism evidence="2">
    <name type="scientific">Ganoderma boninense</name>
    <dbReference type="NCBI Taxonomy" id="34458"/>
    <lineage>
        <taxon>Eukaryota</taxon>
        <taxon>Fungi</taxon>
        <taxon>Dikarya</taxon>
        <taxon>Basidiomycota</taxon>
        <taxon>Agaricomycotina</taxon>
        <taxon>Agaricomycetes</taxon>
        <taxon>Polyporales</taxon>
        <taxon>Polyporaceae</taxon>
        <taxon>Ganoderma</taxon>
    </lineage>
</organism>
<gene>
    <name evidence="2" type="primary">Q4ZHV5</name>
</gene>
<feature type="compositionally biased region" description="Polar residues" evidence="1">
    <location>
        <begin position="171"/>
        <end position="180"/>
    </location>
</feature>